<dbReference type="Gene3D" id="3.20.20.80">
    <property type="entry name" value="Glycosidases"/>
    <property type="match status" value="1"/>
</dbReference>
<feature type="non-terminal residue" evidence="3">
    <location>
        <position position="371"/>
    </location>
</feature>
<feature type="signal peptide" evidence="1">
    <location>
        <begin position="1"/>
        <end position="34"/>
    </location>
</feature>
<sequence length="371" mass="41573">MKRCERNECRGRTAWVLATLAMALCGLWPSASSAQPTAVSVGNGVSDAGAASLTPVRVVSDQEGRRLEVGGVPFMVLGMNWDYVPIGQNYAYSLWVQPDDFIEAALEREMSLLRNMGVNAIRVYAGIPPRWVRYIYEQYGIYTILNHTVARYGFTLDGAWIPSVDYSDPRLRDAVKAEVMELVDEFRDVPGVLLWLLGNENNYGLSWSSFEIEALPEGERDQARAKYLYSLFGELIDEIHARDGNRPVAIANGDLQYIDLIAAECRNLDVLGSNVYRGISAGDFYQVVESKLGVPALFTEFGADAWNAKEMREDQATQAKYLVGQWQEIYEQSSGKGRVGNAIGGCTFQWSDGWWKYRQEERLDVHDTNAS</sequence>
<dbReference type="GO" id="GO:0004553">
    <property type="term" value="F:hydrolase activity, hydrolyzing O-glycosyl compounds"/>
    <property type="evidence" value="ECO:0007669"/>
    <property type="project" value="InterPro"/>
</dbReference>
<evidence type="ECO:0000313" key="4">
    <source>
        <dbReference type="Proteomes" id="UP000739538"/>
    </source>
</evidence>
<accession>A0A956NHX8</accession>
<dbReference type="EMBL" id="JAGQHS010000465">
    <property type="protein sequence ID" value="MCA9759737.1"/>
    <property type="molecule type" value="Genomic_DNA"/>
</dbReference>
<keyword evidence="1" id="KW-0732">Signal</keyword>
<dbReference type="Pfam" id="PF02836">
    <property type="entry name" value="Glyco_hydro_2_C"/>
    <property type="match status" value="1"/>
</dbReference>
<protein>
    <recommendedName>
        <fullName evidence="2">Glycoside hydrolase family 2 catalytic domain-containing protein</fullName>
    </recommendedName>
</protein>
<dbReference type="AlphaFoldDB" id="A0A956NHX8"/>
<feature type="chain" id="PRO_5037239447" description="Glycoside hydrolase family 2 catalytic domain-containing protein" evidence="1">
    <location>
        <begin position="35"/>
        <end position="371"/>
    </location>
</feature>
<dbReference type="SUPFAM" id="SSF51445">
    <property type="entry name" value="(Trans)glycosidases"/>
    <property type="match status" value="1"/>
</dbReference>
<evidence type="ECO:0000256" key="1">
    <source>
        <dbReference type="SAM" id="SignalP"/>
    </source>
</evidence>
<dbReference type="Proteomes" id="UP000739538">
    <property type="component" value="Unassembled WGS sequence"/>
</dbReference>
<reference evidence="3" key="1">
    <citation type="submission" date="2020-04" db="EMBL/GenBank/DDBJ databases">
        <authorList>
            <person name="Zhang T."/>
        </authorList>
    </citation>
    <scope>NUCLEOTIDE SEQUENCE</scope>
    <source>
        <strain evidence="3">HKST-UBA02</strain>
    </source>
</reference>
<evidence type="ECO:0000313" key="3">
    <source>
        <dbReference type="EMBL" id="MCA9759737.1"/>
    </source>
</evidence>
<name>A0A956NHX8_UNCEI</name>
<proteinExistence type="predicted"/>
<dbReference type="InterPro" id="IPR017853">
    <property type="entry name" value="GH"/>
</dbReference>
<reference evidence="3" key="2">
    <citation type="journal article" date="2021" name="Microbiome">
        <title>Successional dynamics and alternative stable states in a saline activated sludge microbial community over 9 years.</title>
        <authorList>
            <person name="Wang Y."/>
            <person name="Ye J."/>
            <person name="Ju F."/>
            <person name="Liu L."/>
            <person name="Boyd J.A."/>
            <person name="Deng Y."/>
            <person name="Parks D.H."/>
            <person name="Jiang X."/>
            <person name="Yin X."/>
            <person name="Woodcroft B.J."/>
            <person name="Tyson G.W."/>
            <person name="Hugenholtz P."/>
            <person name="Polz M.F."/>
            <person name="Zhang T."/>
        </authorList>
    </citation>
    <scope>NUCLEOTIDE SEQUENCE</scope>
    <source>
        <strain evidence="3">HKST-UBA02</strain>
    </source>
</reference>
<feature type="domain" description="Glycoside hydrolase family 2 catalytic" evidence="2">
    <location>
        <begin position="104"/>
        <end position="309"/>
    </location>
</feature>
<dbReference type="GO" id="GO:0005975">
    <property type="term" value="P:carbohydrate metabolic process"/>
    <property type="evidence" value="ECO:0007669"/>
    <property type="project" value="InterPro"/>
</dbReference>
<comment type="caution">
    <text evidence="3">The sequence shown here is derived from an EMBL/GenBank/DDBJ whole genome shotgun (WGS) entry which is preliminary data.</text>
</comment>
<organism evidence="3 4">
    <name type="scientific">Eiseniibacteriota bacterium</name>
    <dbReference type="NCBI Taxonomy" id="2212470"/>
    <lineage>
        <taxon>Bacteria</taxon>
        <taxon>Candidatus Eiseniibacteriota</taxon>
    </lineage>
</organism>
<dbReference type="InterPro" id="IPR006103">
    <property type="entry name" value="Glyco_hydro_2_cat"/>
</dbReference>
<evidence type="ECO:0000259" key="2">
    <source>
        <dbReference type="Pfam" id="PF02836"/>
    </source>
</evidence>
<gene>
    <name evidence="3" type="ORF">KDA27_28325</name>
</gene>